<dbReference type="PANTHER" id="PTHR43968">
    <property type="match status" value="1"/>
</dbReference>
<evidence type="ECO:0000313" key="3">
    <source>
        <dbReference type="Proteomes" id="UP000244880"/>
    </source>
</evidence>
<proteinExistence type="predicted"/>
<keyword evidence="3" id="KW-1185">Reference proteome</keyword>
<dbReference type="RefSeq" id="WP_108829152.1">
    <property type="nucleotide sequence ID" value="NZ_OMOR01000001.1"/>
</dbReference>
<protein>
    <recommendedName>
        <fullName evidence="1">GST N-terminal domain-containing protein</fullName>
    </recommendedName>
</protein>
<dbReference type="Pfam" id="PF13417">
    <property type="entry name" value="GST_N_3"/>
    <property type="match status" value="1"/>
</dbReference>
<reference evidence="2 3" key="1">
    <citation type="submission" date="2018-03" db="EMBL/GenBank/DDBJ databases">
        <authorList>
            <person name="Keele B.F."/>
        </authorList>
    </citation>
    <scope>NUCLEOTIDE SEQUENCE [LARGE SCALE GENOMIC DNA]</scope>
    <source>
        <strain evidence="2 3">CECT 8599</strain>
    </source>
</reference>
<gene>
    <name evidence="2" type="ORF">ASD8599_02916</name>
</gene>
<dbReference type="PANTHER" id="PTHR43968:SF6">
    <property type="entry name" value="GLUTATHIONE S-TRANSFERASE OMEGA"/>
    <property type="match status" value="1"/>
</dbReference>
<dbReference type="PROSITE" id="PS50404">
    <property type="entry name" value="GST_NTER"/>
    <property type="match status" value="1"/>
</dbReference>
<dbReference type="InterPro" id="IPR004045">
    <property type="entry name" value="Glutathione_S-Trfase_N"/>
</dbReference>
<dbReference type="GO" id="GO:0005737">
    <property type="term" value="C:cytoplasm"/>
    <property type="evidence" value="ECO:0007669"/>
    <property type="project" value="TreeGrafter"/>
</dbReference>
<dbReference type="Pfam" id="PF13410">
    <property type="entry name" value="GST_C_2"/>
    <property type="match status" value="1"/>
</dbReference>
<dbReference type="InterPro" id="IPR036282">
    <property type="entry name" value="Glutathione-S-Trfase_C_sf"/>
</dbReference>
<accession>A0A2R8BGI0</accession>
<dbReference type="SUPFAM" id="SSF47616">
    <property type="entry name" value="GST C-terminal domain-like"/>
    <property type="match status" value="1"/>
</dbReference>
<evidence type="ECO:0000313" key="2">
    <source>
        <dbReference type="EMBL" id="SPH22170.1"/>
    </source>
</evidence>
<feature type="domain" description="GST N-terminal" evidence="1">
    <location>
        <begin position="5"/>
        <end position="83"/>
    </location>
</feature>
<organism evidence="2 3">
    <name type="scientific">Ascidiaceihabitans donghaensis</name>
    <dbReference type="NCBI Taxonomy" id="1510460"/>
    <lineage>
        <taxon>Bacteria</taxon>
        <taxon>Pseudomonadati</taxon>
        <taxon>Pseudomonadota</taxon>
        <taxon>Alphaproteobacteria</taxon>
        <taxon>Rhodobacterales</taxon>
        <taxon>Paracoccaceae</taxon>
        <taxon>Ascidiaceihabitans</taxon>
    </lineage>
</organism>
<dbReference type="CDD" id="cd03196">
    <property type="entry name" value="GST_C_5"/>
    <property type="match status" value="1"/>
</dbReference>
<evidence type="ECO:0000259" key="1">
    <source>
        <dbReference type="PROSITE" id="PS50404"/>
    </source>
</evidence>
<dbReference type="InterPro" id="IPR036249">
    <property type="entry name" value="Thioredoxin-like_sf"/>
</dbReference>
<dbReference type="InterPro" id="IPR050983">
    <property type="entry name" value="GST_Omega/HSP26"/>
</dbReference>
<name>A0A2R8BGI0_9RHOB</name>
<dbReference type="Gene3D" id="1.20.1050.10">
    <property type="match status" value="1"/>
</dbReference>
<sequence>MNQNDIPIFYSFRRCPYAIRARLALAMARVQVDLREVVLRDKPDAFLQTSPSGTVPCLQHAEGVIDESLDVMIWALQQHDPEGWLDMPAEGWDWIARCDGAFKTALDRTKYATRYPDADPQAERAKAMAFLQDLDQQIDGWVFAHPTIADYAILPFVRQFAFIDKAQFDREAIPQVQAWLAGFLGAQAFADVMGKYPQWIAGSDGIVFPGTP</sequence>
<dbReference type="SUPFAM" id="SSF52833">
    <property type="entry name" value="Thioredoxin-like"/>
    <property type="match status" value="1"/>
</dbReference>
<dbReference type="Proteomes" id="UP000244880">
    <property type="component" value="Unassembled WGS sequence"/>
</dbReference>
<dbReference type="EMBL" id="OMOR01000001">
    <property type="protein sequence ID" value="SPH22170.1"/>
    <property type="molecule type" value="Genomic_DNA"/>
</dbReference>
<dbReference type="OrthoDB" id="9813092at2"/>
<dbReference type="Gene3D" id="3.40.30.10">
    <property type="entry name" value="Glutaredoxin"/>
    <property type="match status" value="1"/>
</dbReference>
<dbReference type="AlphaFoldDB" id="A0A2R8BGI0"/>